<comment type="caution">
    <text evidence="3">The sequence shown here is derived from an EMBL/GenBank/DDBJ whole genome shotgun (WGS) entry which is preliminary data.</text>
</comment>
<feature type="compositionally biased region" description="Polar residues" evidence="2">
    <location>
        <begin position="675"/>
        <end position="685"/>
    </location>
</feature>
<protein>
    <recommendedName>
        <fullName evidence="5">BZIP domain-containing protein</fullName>
    </recommendedName>
</protein>
<evidence type="ECO:0000256" key="1">
    <source>
        <dbReference type="SAM" id="Coils"/>
    </source>
</evidence>
<evidence type="ECO:0000313" key="3">
    <source>
        <dbReference type="EMBL" id="GLI70332.1"/>
    </source>
</evidence>
<gene>
    <name evidence="3" type="ORF">VaNZ11_015288</name>
</gene>
<feature type="region of interest" description="Disordered" evidence="2">
    <location>
        <begin position="144"/>
        <end position="186"/>
    </location>
</feature>
<accession>A0ABQ5SK19</accession>
<feature type="coiled-coil region" evidence="1">
    <location>
        <begin position="188"/>
        <end position="229"/>
    </location>
</feature>
<feature type="compositionally biased region" description="Gly residues" evidence="2">
    <location>
        <begin position="157"/>
        <end position="171"/>
    </location>
</feature>
<keyword evidence="4" id="KW-1185">Reference proteome</keyword>
<feature type="region of interest" description="Disordered" evidence="2">
    <location>
        <begin position="670"/>
        <end position="697"/>
    </location>
</feature>
<name>A0ABQ5SK19_9CHLO</name>
<evidence type="ECO:0000313" key="4">
    <source>
        <dbReference type="Proteomes" id="UP001165090"/>
    </source>
</evidence>
<dbReference type="EMBL" id="BSDZ01000094">
    <property type="protein sequence ID" value="GLI70332.1"/>
    <property type="molecule type" value="Genomic_DNA"/>
</dbReference>
<reference evidence="3 4" key="1">
    <citation type="journal article" date="2023" name="IScience">
        <title>Expanded male sex-determining region conserved during the evolution of homothallism in the green alga Volvox.</title>
        <authorList>
            <person name="Yamamoto K."/>
            <person name="Matsuzaki R."/>
            <person name="Mahakham W."/>
            <person name="Heman W."/>
            <person name="Sekimoto H."/>
            <person name="Kawachi M."/>
            <person name="Minakuchi Y."/>
            <person name="Toyoda A."/>
            <person name="Nozaki H."/>
        </authorList>
    </citation>
    <scope>NUCLEOTIDE SEQUENCE [LARGE SCALE GENOMIC DNA]</scope>
    <source>
        <strain evidence="3 4">NIES-4468</strain>
    </source>
</reference>
<feature type="region of interest" description="Disordered" evidence="2">
    <location>
        <begin position="342"/>
        <end position="389"/>
    </location>
</feature>
<dbReference type="Proteomes" id="UP001165090">
    <property type="component" value="Unassembled WGS sequence"/>
</dbReference>
<organism evidence="3 4">
    <name type="scientific">Volvox africanus</name>
    <dbReference type="NCBI Taxonomy" id="51714"/>
    <lineage>
        <taxon>Eukaryota</taxon>
        <taxon>Viridiplantae</taxon>
        <taxon>Chlorophyta</taxon>
        <taxon>core chlorophytes</taxon>
        <taxon>Chlorophyceae</taxon>
        <taxon>CS clade</taxon>
        <taxon>Chlamydomonadales</taxon>
        <taxon>Volvocaceae</taxon>
        <taxon>Volvox</taxon>
    </lineage>
</organism>
<evidence type="ECO:0008006" key="5">
    <source>
        <dbReference type="Google" id="ProtNLM"/>
    </source>
</evidence>
<keyword evidence="1" id="KW-0175">Coiled coil</keyword>
<feature type="compositionally biased region" description="Low complexity" evidence="2">
    <location>
        <begin position="358"/>
        <end position="385"/>
    </location>
</feature>
<proteinExistence type="predicted"/>
<sequence length="697" mass="73810">MDTSYTCGGWSMHQPIDWDYAELLTDVFAPLPSSSLASHQPQPQERQQTAMAAMTTLAPLAAPNYSTFHNIWAASMHQPVDWEVPALLSMTAPAAAQASVQALHAATDAHTLQQQTCMPAAASAFQQRVQVPVTSSMRPQIATPAASYPQKDAGGTSADGGSGGGGDGGATSGSKRDRNVRRTKPTLLRPQQQQMLELQKKLDALMAEHAVVEAENERLKTRLRVLEAVLPVRQQQARWAQSKEAAERAAERAAAPHNPLLANLLDLAVSGPSSCATSTSHMEAAVATPAAAGGGIINTAAAATADCGCDEDDAGRCCHADDGGGGGGGGGGGAAIATADKMAAGSPPAHAPAPTEPAPCASSSRGTTTTSTTTLSNSDANPPALRNHHNRHNHLARSCSLAPRGLLCGRNRDKYDNGQSHRSYQVTQGRTRGGSYGPCGGPCGGCSRECGADSHGDSQLRWLGAWRAWVREAALLLQAYDARPNDHYLNRLEDAFMKLKSEVVYLGLRHPELVCNMRCVNLETEAEQEVPPDVFWSLVVAGMRLDSQQVANCKSALALYRERMAVVLAERRSLAVQMSTCLTVLQVEEADGRAAPGSLRREQLTLEAEEAALVLDANVAVEGHITSLARDLLGSNLFSRLQVARTSVLSYPYFPDALAIITAAVGEQPPLEEPMSSQLQPQPTRSGDALRPLVQTS</sequence>
<evidence type="ECO:0000256" key="2">
    <source>
        <dbReference type="SAM" id="MobiDB-lite"/>
    </source>
</evidence>